<evidence type="ECO:0000256" key="2">
    <source>
        <dbReference type="ARBA" id="ARBA00005019"/>
    </source>
</evidence>
<keyword evidence="5 10" id="KW-0548">Nucleotidyltransferase</keyword>
<organism evidence="12 13">
    <name type="scientific">Eiseniibacteriota bacterium</name>
    <dbReference type="NCBI Taxonomy" id="2212470"/>
    <lineage>
        <taxon>Bacteria</taxon>
        <taxon>Candidatus Eiseniibacteriota</taxon>
    </lineage>
</organism>
<sequence>MTEVDPRNRMSRLGILGGTFDPPHIGHLILADQCRQALRLDSLLILPAGMPPHKNPDHITPFQHRAAMARLAFPESEGYAIEPLEGERKGPSYTVETLRALYARGGGRCSFWLLMGSDSMAELETWKEPEAIVSFCRLGVYGRPLYHIDGLKKQWLAHVDSVEGPLVDISSTQIRQMVRAGKSLNFLVPERVRKYILTHGLYAGKSPAGANG</sequence>
<dbReference type="NCBIfam" id="TIGR00125">
    <property type="entry name" value="cyt_tran_rel"/>
    <property type="match status" value="1"/>
</dbReference>
<keyword evidence="4 10" id="KW-0808">Transferase</keyword>
<dbReference type="Gene3D" id="3.40.50.620">
    <property type="entry name" value="HUPs"/>
    <property type="match status" value="1"/>
</dbReference>
<dbReference type="EMBL" id="JAHJDP010000018">
    <property type="protein sequence ID" value="MBU2689844.1"/>
    <property type="molecule type" value="Genomic_DNA"/>
</dbReference>
<dbReference type="PANTHER" id="PTHR39321">
    <property type="entry name" value="NICOTINATE-NUCLEOTIDE ADENYLYLTRANSFERASE-RELATED"/>
    <property type="match status" value="1"/>
</dbReference>
<evidence type="ECO:0000256" key="3">
    <source>
        <dbReference type="ARBA" id="ARBA00022642"/>
    </source>
</evidence>
<evidence type="ECO:0000256" key="6">
    <source>
        <dbReference type="ARBA" id="ARBA00022741"/>
    </source>
</evidence>
<protein>
    <recommendedName>
        <fullName evidence="10">Probable nicotinate-nucleotide adenylyltransferase</fullName>
        <ecNumber evidence="10">2.7.7.18</ecNumber>
    </recommendedName>
    <alternativeName>
        <fullName evidence="10">Deamido-NAD(+) diphosphorylase</fullName>
    </alternativeName>
    <alternativeName>
        <fullName evidence="10">Deamido-NAD(+) pyrophosphorylase</fullName>
    </alternativeName>
    <alternativeName>
        <fullName evidence="10">Nicotinate mononucleotide adenylyltransferase</fullName>
        <shortName evidence="10">NaMN adenylyltransferase</shortName>
    </alternativeName>
</protein>
<gene>
    <name evidence="10 12" type="primary">nadD</name>
    <name evidence="12" type="ORF">KJ970_02875</name>
</gene>
<dbReference type="GO" id="GO:0004515">
    <property type="term" value="F:nicotinate-nucleotide adenylyltransferase activity"/>
    <property type="evidence" value="ECO:0007669"/>
    <property type="project" value="UniProtKB-UniRule"/>
</dbReference>
<dbReference type="NCBIfam" id="TIGR00482">
    <property type="entry name" value="nicotinate (nicotinamide) nucleotide adenylyltransferase"/>
    <property type="match status" value="1"/>
</dbReference>
<comment type="function">
    <text evidence="1 10">Catalyzes the reversible adenylation of nicotinate mononucleotide (NaMN) to nicotinic acid adenine dinucleotide (NaAD).</text>
</comment>
<dbReference type="CDD" id="cd02165">
    <property type="entry name" value="NMNAT"/>
    <property type="match status" value="1"/>
</dbReference>
<dbReference type="NCBIfam" id="NF000840">
    <property type="entry name" value="PRK00071.1-3"/>
    <property type="match status" value="1"/>
</dbReference>
<evidence type="ECO:0000313" key="12">
    <source>
        <dbReference type="EMBL" id="MBU2689844.1"/>
    </source>
</evidence>
<dbReference type="AlphaFoldDB" id="A0A948W4Z1"/>
<dbReference type="SUPFAM" id="SSF52374">
    <property type="entry name" value="Nucleotidylyl transferase"/>
    <property type="match status" value="1"/>
</dbReference>
<comment type="caution">
    <text evidence="12">The sequence shown here is derived from an EMBL/GenBank/DDBJ whole genome shotgun (WGS) entry which is preliminary data.</text>
</comment>
<dbReference type="GO" id="GO:0005524">
    <property type="term" value="F:ATP binding"/>
    <property type="evidence" value="ECO:0007669"/>
    <property type="project" value="UniProtKB-KW"/>
</dbReference>
<dbReference type="InterPro" id="IPR004821">
    <property type="entry name" value="Cyt_trans-like"/>
</dbReference>
<evidence type="ECO:0000256" key="5">
    <source>
        <dbReference type="ARBA" id="ARBA00022695"/>
    </source>
</evidence>
<evidence type="ECO:0000256" key="4">
    <source>
        <dbReference type="ARBA" id="ARBA00022679"/>
    </source>
</evidence>
<dbReference type="InterPro" id="IPR005248">
    <property type="entry name" value="NadD/NMNAT"/>
</dbReference>
<proteinExistence type="inferred from homology"/>
<name>A0A948W4Z1_UNCEI</name>
<keyword evidence="3 10" id="KW-0662">Pyridine nucleotide biosynthesis</keyword>
<comment type="similarity">
    <text evidence="10">Belongs to the NadD family.</text>
</comment>
<keyword evidence="8 10" id="KW-0520">NAD</keyword>
<dbReference type="Proteomes" id="UP000777784">
    <property type="component" value="Unassembled WGS sequence"/>
</dbReference>
<comment type="catalytic activity">
    <reaction evidence="9 10">
        <text>nicotinate beta-D-ribonucleotide + ATP + H(+) = deamido-NAD(+) + diphosphate</text>
        <dbReference type="Rhea" id="RHEA:22860"/>
        <dbReference type="ChEBI" id="CHEBI:15378"/>
        <dbReference type="ChEBI" id="CHEBI:30616"/>
        <dbReference type="ChEBI" id="CHEBI:33019"/>
        <dbReference type="ChEBI" id="CHEBI:57502"/>
        <dbReference type="ChEBI" id="CHEBI:58437"/>
        <dbReference type="EC" id="2.7.7.18"/>
    </reaction>
</comment>
<evidence type="ECO:0000256" key="7">
    <source>
        <dbReference type="ARBA" id="ARBA00022840"/>
    </source>
</evidence>
<dbReference type="InterPro" id="IPR014729">
    <property type="entry name" value="Rossmann-like_a/b/a_fold"/>
</dbReference>
<dbReference type="EC" id="2.7.7.18" evidence="10"/>
<evidence type="ECO:0000313" key="13">
    <source>
        <dbReference type="Proteomes" id="UP000777784"/>
    </source>
</evidence>
<keyword evidence="6 10" id="KW-0547">Nucleotide-binding</keyword>
<keyword evidence="7 10" id="KW-0067">ATP-binding</keyword>
<reference evidence="12" key="1">
    <citation type="submission" date="2021-05" db="EMBL/GenBank/DDBJ databases">
        <title>Energy efficiency and biological interactions define the core microbiome of deep oligotrophic groundwater.</title>
        <authorList>
            <person name="Mehrshad M."/>
            <person name="Lopez-Fernandez M."/>
            <person name="Bell E."/>
            <person name="Bernier-Latmani R."/>
            <person name="Bertilsson S."/>
            <person name="Dopson M."/>
        </authorList>
    </citation>
    <scope>NUCLEOTIDE SEQUENCE</scope>
    <source>
        <strain evidence="12">Modern_marine.mb.64</strain>
    </source>
</reference>
<evidence type="ECO:0000256" key="1">
    <source>
        <dbReference type="ARBA" id="ARBA00002324"/>
    </source>
</evidence>
<comment type="pathway">
    <text evidence="2 10">Cofactor biosynthesis; NAD(+) biosynthesis; deamido-NAD(+) from nicotinate D-ribonucleotide: step 1/1.</text>
</comment>
<dbReference type="HAMAP" id="MF_00244">
    <property type="entry name" value="NaMN_adenylyltr"/>
    <property type="match status" value="1"/>
</dbReference>
<feature type="domain" description="Cytidyltransferase-like" evidence="11">
    <location>
        <begin position="15"/>
        <end position="176"/>
    </location>
</feature>
<evidence type="ECO:0000256" key="10">
    <source>
        <dbReference type="HAMAP-Rule" id="MF_00244"/>
    </source>
</evidence>
<dbReference type="Pfam" id="PF01467">
    <property type="entry name" value="CTP_transf_like"/>
    <property type="match status" value="1"/>
</dbReference>
<accession>A0A948W4Z1</accession>
<dbReference type="GO" id="GO:0009435">
    <property type="term" value="P:NAD+ biosynthetic process"/>
    <property type="evidence" value="ECO:0007669"/>
    <property type="project" value="UniProtKB-UniRule"/>
</dbReference>
<dbReference type="PANTHER" id="PTHR39321:SF3">
    <property type="entry name" value="PHOSPHOPANTETHEINE ADENYLYLTRANSFERASE"/>
    <property type="match status" value="1"/>
</dbReference>
<evidence type="ECO:0000256" key="8">
    <source>
        <dbReference type="ARBA" id="ARBA00023027"/>
    </source>
</evidence>
<evidence type="ECO:0000259" key="11">
    <source>
        <dbReference type="Pfam" id="PF01467"/>
    </source>
</evidence>
<evidence type="ECO:0000256" key="9">
    <source>
        <dbReference type="ARBA" id="ARBA00048721"/>
    </source>
</evidence>